<keyword evidence="6" id="KW-1185">Reference proteome</keyword>
<dbReference type="InterPro" id="IPR036322">
    <property type="entry name" value="WD40_repeat_dom_sf"/>
</dbReference>
<dbReference type="InterPro" id="IPR019775">
    <property type="entry name" value="WD40_repeat_CS"/>
</dbReference>
<evidence type="ECO:0000313" key="6">
    <source>
        <dbReference type="Proteomes" id="UP000800035"/>
    </source>
</evidence>
<dbReference type="InterPro" id="IPR001680">
    <property type="entry name" value="WD40_rpt"/>
</dbReference>
<dbReference type="PROSITE" id="PS00678">
    <property type="entry name" value="WD_REPEATS_1"/>
    <property type="match status" value="1"/>
</dbReference>
<name>A0A6A5TRQ5_9PLEO</name>
<protein>
    <recommendedName>
        <fullName evidence="4">Nephrocystin 3-like N-terminal domain-containing protein</fullName>
    </recommendedName>
</protein>
<dbReference type="OrthoDB" id="538223at2759"/>
<dbReference type="Pfam" id="PF00400">
    <property type="entry name" value="WD40"/>
    <property type="match status" value="1"/>
</dbReference>
<dbReference type="EMBL" id="ML976995">
    <property type="protein sequence ID" value="KAF1955321.1"/>
    <property type="molecule type" value="Genomic_DNA"/>
</dbReference>
<dbReference type="InterPro" id="IPR056884">
    <property type="entry name" value="NPHP3-like_N"/>
</dbReference>
<feature type="repeat" description="WD" evidence="3">
    <location>
        <begin position="423"/>
        <end position="464"/>
    </location>
</feature>
<dbReference type="PANTHER" id="PTHR10039">
    <property type="entry name" value="AMELOGENIN"/>
    <property type="match status" value="1"/>
</dbReference>
<dbReference type="PROSITE" id="PS50082">
    <property type="entry name" value="WD_REPEATS_2"/>
    <property type="match status" value="1"/>
</dbReference>
<dbReference type="SUPFAM" id="SSF50978">
    <property type="entry name" value="WD40 repeat-like"/>
    <property type="match status" value="1"/>
</dbReference>
<dbReference type="PROSITE" id="PS50294">
    <property type="entry name" value="WD_REPEATS_REGION"/>
    <property type="match status" value="1"/>
</dbReference>
<evidence type="ECO:0000259" key="4">
    <source>
        <dbReference type="Pfam" id="PF24883"/>
    </source>
</evidence>
<feature type="domain" description="Nephrocystin 3-like N-terminal" evidence="4">
    <location>
        <begin position="2"/>
        <end position="40"/>
    </location>
</feature>
<reference evidence="5" key="1">
    <citation type="journal article" date="2020" name="Stud. Mycol.">
        <title>101 Dothideomycetes genomes: a test case for predicting lifestyles and emergence of pathogens.</title>
        <authorList>
            <person name="Haridas S."/>
            <person name="Albert R."/>
            <person name="Binder M."/>
            <person name="Bloem J."/>
            <person name="Labutti K."/>
            <person name="Salamov A."/>
            <person name="Andreopoulos B."/>
            <person name="Baker S."/>
            <person name="Barry K."/>
            <person name="Bills G."/>
            <person name="Bluhm B."/>
            <person name="Cannon C."/>
            <person name="Castanera R."/>
            <person name="Culley D."/>
            <person name="Daum C."/>
            <person name="Ezra D."/>
            <person name="Gonzalez J."/>
            <person name="Henrissat B."/>
            <person name="Kuo A."/>
            <person name="Liang C."/>
            <person name="Lipzen A."/>
            <person name="Lutzoni F."/>
            <person name="Magnuson J."/>
            <person name="Mondo S."/>
            <person name="Nolan M."/>
            <person name="Ohm R."/>
            <person name="Pangilinan J."/>
            <person name="Park H.-J."/>
            <person name="Ramirez L."/>
            <person name="Alfaro M."/>
            <person name="Sun H."/>
            <person name="Tritt A."/>
            <person name="Yoshinaga Y."/>
            <person name="Zwiers L.-H."/>
            <person name="Turgeon B."/>
            <person name="Goodwin S."/>
            <person name="Spatafora J."/>
            <person name="Crous P."/>
            <person name="Grigoriev I."/>
        </authorList>
    </citation>
    <scope>NUCLEOTIDE SEQUENCE</scope>
    <source>
        <strain evidence="5">CBS 675.92</strain>
    </source>
</reference>
<dbReference type="Gene3D" id="2.130.10.10">
    <property type="entry name" value="YVTN repeat-like/Quinoprotein amine dehydrogenase"/>
    <property type="match status" value="1"/>
</dbReference>
<evidence type="ECO:0000313" key="5">
    <source>
        <dbReference type="EMBL" id="KAF1955321.1"/>
    </source>
</evidence>
<dbReference type="Proteomes" id="UP000800035">
    <property type="component" value="Unassembled WGS sequence"/>
</dbReference>
<keyword evidence="2" id="KW-0677">Repeat</keyword>
<dbReference type="SMART" id="SM00320">
    <property type="entry name" value="WD40"/>
    <property type="match status" value="1"/>
</dbReference>
<evidence type="ECO:0000256" key="3">
    <source>
        <dbReference type="PROSITE-ProRule" id="PRU00221"/>
    </source>
</evidence>
<dbReference type="AlphaFoldDB" id="A0A6A5TRQ5"/>
<sequence length="483" mass="54210">MTYLVIDALDECVTDLPKLLDFIAKQSSASSRIKWIVSSRNLPGIEEQLEQAGHKVRLSLELNAESVSAAVGVFIQHKVSQLAQQKRYDKQTQDAVFARLTSSADGTFLWVALVCQDLEKTTKWNALKKLDSFPPGLDALYERMMQQIRVSDDAELCKQVLALDALLYRSITLQELVALAESLIADETHLRQIIGFCGSFLTLREDTVYFVHQSAKDFLFAKASRDIFPRGTEEVHRAIFSKSLAILSSTLHRDMYGLKALGTAVEDVKPPELDLLAASRYPCIYWIDHLHESKPRSLANSSSNQEVVGVVTEFLRKKYLYWLEGLSLCKSLERGVVSMVKLWSLVQDMRDQDESIQLVRDARRFIMYHKGAIESYPLQAYASALLFSPRGSLIRRLFQHEEPEGITIRSAMSDSWSACLQTLEGHSDWVLSVAFSHDSTRLASASDDSTVKIWDASSGACLQTLKGHRQVDNLSIGLDAPLC</sequence>
<gene>
    <name evidence="5" type="ORF">CC80DRAFT_594484</name>
</gene>
<dbReference type="InterPro" id="IPR015943">
    <property type="entry name" value="WD40/YVTN_repeat-like_dom_sf"/>
</dbReference>
<accession>A0A6A5TRQ5</accession>
<evidence type="ECO:0000256" key="1">
    <source>
        <dbReference type="ARBA" id="ARBA00022574"/>
    </source>
</evidence>
<dbReference type="Pfam" id="PF24883">
    <property type="entry name" value="NPHP3_N"/>
    <property type="match status" value="1"/>
</dbReference>
<evidence type="ECO:0000256" key="2">
    <source>
        <dbReference type="ARBA" id="ARBA00022737"/>
    </source>
</evidence>
<keyword evidence="1 3" id="KW-0853">WD repeat</keyword>
<proteinExistence type="predicted"/>
<organism evidence="5 6">
    <name type="scientific">Byssothecium circinans</name>
    <dbReference type="NCBI Taxonomy" id="147558"/>
    <lineage>
        <taxon>Eukaryota</taxon>
        <taxon>Fungi</taxon>
        <taxon>Dikarya</taxon>
        <taxon>Ascomycota</taxon>
        <taxon>Pezizomycotina</taxon>
        <taxon>Dothideomycetes</taxon>
        <taxon>Pleosporomycetidae</taxon>
        <taxon>Pleosporales</taxon>
        <taxon>Massarineae</taxon>
        <taxon>Massarinaceae</taxon>
        <taxon>Byssothecium</taxon>
    </lineage>
</organism>